<proteinExistence type="predicted"/>
<protein>
    <recommendedName>
        <fullName evidence="4">Major fimbrial subunit protein N-terminal domain-containing protein</fullName>
    </recommendedName>
</protein>
<dbReference type="PROSITE" id="PS51257">
    <property type="entry name" value="PROKAR_LIPOPROTEIN"/>
    <property type="match status" value="1"/>
</dbReference>
<reference evidence="2" key="2">
    <citation type="submission" date="2021-04" db="EMBL/GenBank/DDBJ databases">
        <authorList>
            <person name="Gilroy R."/>
        </authorList>
    </citation>
    <scope>NUCLEOTIDE SEQUENCE</scope>
    <source>
        <strain evidence="2">ChiHecec3B27-8219</strain>
    </source>
</reference>
<comment type="caution">
    <text evidence="2">The sequence shown here is derived from an EMBL/GenBank/DDBJ whole genome shotgun (WGS) entry which is preliminary data.</text>
</comment>
<gene>
    <name evidence="2" type="ORF">H9966_06750</name>
</gene>
<evidence type="ECO:0000313" key="3">
    <source>
        <dbReference type="Proteomes" id="UP000824055"/>
    </source>
</evidence>
<name>A0A9D2JVW3_9BACT</name>
<feature type="chain" id="PRO_5039687056" description="Major fimbrial subunit protein N-terminal domain-containing protein" evidence="1">
    <location>
        <begin position="24"/>
        <end position="483"/>
    </location>
</feature>
<accession>A0A9D2JVW3</accession>
<organism evidence="2 3">
    <name type="scientific">Candidatus Prevotella avicola</name>
    <dbReference type="NCBI Taxonomy" id="2838738"/>
    <lineage>
        <taxon>Bacteria</taxon>
        <taxon>Pseudomonadati</taxon>
        <taxon>Bacteroidota</taxon>
        <taxon>Bacteroidia</taxon>
        <taxon>Bacteroidales</taxon>
        <taxon>Prevotellaceae</taxon>
        <taxon>Prevotella</taxon>
    </lineage>
</organism>
<dbReference type="EMBL" id="DXBE01000050">
    <property type="protein sequence ID" value="HIZ69560.1"/>
    <property type="molecule type" value="Genomic_DNA"/>
</dbReference>
<feature type="signal peptide" evidence="1">
    <location>
        <begin position="1"/>
        <end position="23"/>
    </location>
</feature>
<reference evidence="2" key="1">
    <citation type="journal article" date="2021" name="PeerJ">
        <title>Extensive microbial diversity within the chicken gut microbiome revealed by metagenomics and culture.</title>
        <authorList>
            <person name="Gilroy R."/>
            <person name="Ravi A."/>
            <person name="Getino M."/>
            <person name="Pursley I."/>
            <person name="Horton D.L."/>
            <person name="Alikhan N.F."/>
            <person name="Baker D."/>
            <person name="Gharbi K."/>
            <person name="Hall N."/>
            <person name="Watson M."/>
            <person name="Adriaenssens E.M."/>
            <person name="Foster-Nyarko E."/>
            <person name="Jarju S."/>
            <person name="Secka A."/>
            <person name="Antonio M."/>
            <person name="Oren A."/>
            <person name="Chaudhuri R.R."/>
            <person name="La Ragione R."/>
            <person name="Hildebrand F."/>
            <person name="Pallen M.J."/>
        </authorList>
    </citation>
    <scope>NUCLEOTIDE SEQUENCE</scope>
    <source>
        <strain evidence="2">ChiHecec3B27-8219</strain>
    </source>
</reference>
<evidence type="ECO:0008006" key="4">
    <source>
        <dbReference type="Google" id="ProtNLM"/>
    </source>
</evidence>
<evidence type="ECO:0000256" key="1">
    <source>
        <dbReference type="SAM" id="SignalP"/>
    </source>
</evidence>
<keyword evidence="1" id="KW-0732">Signal</keyword>
<evidence type="ECO:0000313" key="2">
    <source>
        <dbReference type="EMBL" id="HIZ69560.1"/>
    </source>
</evidence>
<dbReference type="AlphaFoldDB" id="A0A9D2JVW3"/>
<sequence>MNIRKAFKLMSFAALGILMSCSGEDMPGNITGGNPGDIMTQEIKFYISGGNQPGDIRTRVAPPGSEGGLVDTIPDSCQVDRIRLLTFRRVEGSDDSFVYDANNSTSGSNDIMAKEGKFTAEDGTPNIEGRVSEAHITKEKGYEYRVIAIGYNTQRKAMNQESTHENSFEKSTINESSLFKIVDKVELQAYADNPIPAENELKDGISRFEDVSLQLVPLSFEKEAGYITTEHRPTLSWNYTKKNLTGWYQITPEIFYGSCRSKGSDSEIIKFSDENEITGYLYRGVARLTATVTNISDLPSPYQATNHVCAIALLADSVRQAVRLSDYENFRTPYFHHDNLPTHNLDGFGVNNNSGDEHIHTFTAIDIDGWVREPEGISGLRTDECHDYRKGSSYTFETFLLPTQTRLYLRYARGWEGEYIHDTETNYGDYLLVVDNQSDGNQATGIIDPVAGGEFVYFRRNYQYTLKVDCSIIARNSEDLRVK</sequence>
<dbReference type="Proteomes" id="UP000824055">
    <property type="component" value="Unassembled WGS sequence"/>
</dbReference>